<dbReference type="InterPro" id="IPR011009">
    <property type="entry name" value="Kinase-like_dom_sf"/>
</dbReference>
<protein>
    <recommendedName>
        <fullName evidence="2">non-specific serine/threonine protein kinase</fullName>
        <ecNumber evidence="2">2.7.11.1</ecNumber>
    </recommendedName>
    <alternativeName>
        <fullName evidence="12">Fused homolog</fullName>
    </alternativeName>
</protein>
<evidence type="ECO:0000256" key="9">
    <source>
        <dbReference type="ARBA" id="ARBA00023212"/>
    </source>
</evidence>
<evidence type="ECO:0000256" key="13">
    <source>
        <dbReference type="PROSITE-ProRule" id="PRU10141"/>
    </source>
</evidence>
<comment type="catalytic activity">
    <reaction evidence="10">
        <text>L-threonyl-[protein] + ATP = O-phospho-L-threonyl-[protein] + ADP + H(+)</text>
        <dbReference type="Rhea" id="RHEA:46608"/>
        <dbReference type="Rhea" id="RHEA-COMP:11060"/>
        <dbReference type="Rhea" id="RHEA-COMP:11605"/>
        <dbReference type="ChEBI" id="CHEBI:15378"/>
        <dbReference type="ChEBI" id="CHEBI:30013"/>
        <dbReference type="ChEBI" id="CHEBI:30616"/>
        <dbReference type="ChEBI" id="CHEBI:61977"/>
        <dbReference type="ChEBI" id="CHEBI:456216"/>
        <dbReference type="EC" id="2.7.11.1"/>
    </reaction>
</comment>
<dbReference type="InterPro" id="IPR017441">
    <property type="entry name" value="Protein_kinase_ATP_BS"/>
</dbReference>
<evidence type="ECO:0000259" key="15">
    <source>
        <dbReference type="PROSITE" id="PS50011"/>
    </source>
</evidence>
<evidence type="ECO:0000256" key="12">
    <source>
        <dbReference type="ARBA" id="ARBA00075375"/>
    </source>
</evidence>
<sequence length="1329" mass="146308">MEQYHVLEMIGEGSFGRVYKGRRKFSGQVVALKFIPKVGRSEKELRSLKREIEIMRGLKHPHIVLLLDSFETEREVVVVTEYAEGELFQILEDDGCLPESQVRTIACQLVSALYYLHSNRILHRDMKPQNILLGKGGVVKLCDFGFARSMSVSTLVLTSIKGTPLYMSPELVEEKPYDHTSDLWSLGCILYELHTGAPPFYTNSIFHLVQLIIKDPVKWPENMSEGCMSFLKGLLTKDPQKRLAWPDLLKHPYVADGVIVLPDESSSSPLTVLPSPDMQALRQQQAAEKTVPRSGEGKLLRRAKEQRDKQHRNRQDSTENGKAVCSSQARSKTAPAGEAPTSGHSLGSTFTVCRNSAHPAANQHQANGIGVASPRVRSAPCKGPISRDYEREFPSVEVGPRQVLKRSGQGHVALASVRMDSDERDADSDEEWQGLAEVTDWANQMSVPMEPPIHQKLKGKLHRSKDQILNSDTLEEPSSIVHALKLLNNIIQTSKPASAERVCEELELPHFLFYWIEEMLSSAKVMKKPWSERIVGELMAVLLVSWERNPEWEIKEKRAEDLCQLFMAVLLRPDPNRLGPLAAAVLSLFTQRGVSVKVQMHRLTALLESLLSGPNESYHPLPAGWGMSDGVLALTHQFLSQSESSDLCDFLNSECWGHLWTKVCTMLQNTTSTAEFLSDNGLYIFLSLALFAFSNEPHDCVELYFEDGMKLTRTLSLLLTADSSSTELKRGLLWGSSDTSSLPMMSCHLLCFPFSLELPQEKMTEILHSYQSLNVVTGLVQVIQTQPPALLELPLSLLCHLCLSSPRCAVPNFTKAALASGFLPQSAQRHPEAQQTLNYLKQSGCAEERPKHNGFQQKNMSHLSQGDGTHHPKGGADMVRGSRDKSRGTRDSSNAQSQLSKSKSALGKLREKADQPKIKQDRKVLTAEHLLSSLEQHGGSVEELLDSLELQDSFSHLRHLPSQQKRSMSWLIDSLEHPLNSAANGEGDRGCPVISEIKGQSLEPVVRTASSLLSELLQSESSCAGAMQLITLLSQTACCPTTSSTVCLLPVNPSLLRVALRHCDDGVRAAACGLLAQLEPEYWVHSTSGTEASSNWTIEPSLFQDLLSRLSDPAPNVRRIACKVAEKWLSLMGQTEFRKGKSLHTSHRDQHLQDGPKARRRTASGPEVKGRGKRGVEAEGSRQRGKGDAAGSTLSSVGASVEGEEEWVRVAIGAACPAVSLLSDSDAVIRRRACVILGNMAVVGGGDRALISADAPRQLLRIACGDSHHAVRRQAVATLYAIGQLDELQQALKSIDAGLKLHHASQGSSLPSNYRRPVSQLNGPNTGKI</sequence>
<feature type="compositionally biased region" description="Basic and acidic residues" evidence="14">
    <location>
        <begin position="908"/>
        <end position="921"/>
    </location>
</feature>
<dbReference type="Pfam" id="PF00069">
    <property type="entry name" value="Pkinase"/>
    <property type="match status" value="1"/>
</dbReference>
<evidence type="ECO:0000313" key="17">
    <source>
        <dbReference type="Proteomes" id="UP000018467"/>
    </source>
</evidence>
<keyword evidence="3" id="KW-0963">Cytoplasm</keyword>
<dbReference type="FunFam" id="1.10.510.10:FF:000292">
    <property type="entry name" value="Serine/threonine-protein kinase 36"/>
    <property type="match status" value="1"/>
</dbReference>
<dbReference type="InterPro" id="IPR016024">
    <property type="entry name" value="ARM-type_fold"/>
</dbReference>
<evidence type="ECO:0000313" key="16">
    <source>
        <dbReference type="Ensembl" id="ENSAMXP00000029260.1"/>
    </source>
</evidence>
<dbReference type="GO" id="GO:0007224">
    <property type="term" value="P:smoothened signaling pathway"/>
    <property type="evidence" value="ECO:0007669"/>
    <property type="project" value="Ensembl"/>
</dbReference>
<feature type="region of interest" description="Disordered" evidence="14">
    <location>
        <begin position="1139"/>
        <end position="1198"/>
    </location>
</feature>
<keyword evidence="8 13" id="KW-0067">ATP-binding</keyword>
<dbReference type="GO" id="GO:0004674">
    <property type="term" value="F:protein serine/threonine kinase activity"/>
    <property type="evidence" value="ECO:0007669"/>
    <property type="project" value="UniProtKB-KW"/>
</dbReference>
<dbReference type="GO" id="GO:0035082">
    <property type="term" value="P:axoneme assembly"/>
    <property type="evidence" value="ECO:0007669"/>
    <property type="project" value="Ensembl"/>
</dbReference>
<dbReference type="PANTHER" id="PTHR22983">
    <property type="entry name" value="PROTEIN KINASE RELATED"/>
    <property type="match status" value="1"/>
</dbReference>
<comment type="catalytic activity">
    <reaction evidence="11">
        <text>L-seryl-[protein] + ATP = O-phospho-L-seryl-[protein] + ADP + H(+)</text>
        <dbReference type="Rhea" id="RHEA:17989"/>
        <dbReference type="Rhea" id="RHEA-COMP:9863"/>
        <dbReference type="Rhea" id="RHEA-COMP:11604"/>
        <dbReference type="ChEBI" id="CHEBI:15378"/>
        <dbReference type="ChEBI" id="CHEBI:29999"/>
        <dbReference type="ChEBI" id="CHEBI:30616"/>
        <dbReference type="ChEBI" id="CHEBI:83421"/>
        <dbReference type="ChEBI" id="CHEBI:456216"/>
        <dbReference type="EC" id="2.7.11.1"/>
    </reaction>
</comment>
<reference evidence="16" key="4">
    <citation type="submission" date="2025-09" db="UniProtKB">
        <authorList>
            <consortium name="Ensembl"/>
        </authorList>
    </citation>
    <scope>IDENTIFICATION</scope>
</reference>
<reference evidence="17" key="1">
    <citation type="submission" date="2013-03" db="EMBL/GenBank/DDBJ databases">
        <authorList>
            <person name="Jeffery W."/>
            <person name="Warren W."/>
            <person name="Wilson R.K."/>
        </authorList>
    </citation>
    <scope>NUCLEOTIDE SEQUENCE</scope>
    <source>
        <strain evidence="17">female</strain>
    </source>
</reference>
<feature type="compositionally biased region" description="Polar residues" evidence="14">
    <location>
        <begin position="854"/>
        <end position="867"/>
    </location>
</feature>
<dbReference type="GO" id="GO:0009953">
    <property type="term" value="P:dorsal/ventral pattern formation"/>
    <property type="evidence" value="ECO:0007669"/>
    <property type="project" value="Ensembl"/>
</dbReference>
<reference evidence="16" key="3">
    <citation type="submission" date="2025-08" db="UniProtKB">
        <authorList>
            <consortium name="Ensembl"/>
        </authorList>
    </citation>
    <scope>IDENTIFICATION</scope>
</reference>
<dbReference type="InterPro" id="IPR011989">
    <property type="entry name" value="ARM-like"/>
</dbReference>
<dbReference type="PROSITE" id="PS00107">
    <property type="entry name" value="PROTEIN_KINASE_ATP"/>
    <property type="match status" value="1"/>
</dbReference>
<dbReference type="GO" id="GO:0007368">
    <property type="term" value="P:determination of left/right symmetry"/>
    <property type="evidence" value="ECO:0007669"/>
    <property type="project" value="Ensembl"/>
</dbReference>
<keyword evidence="5" id="KW-0808">Transferase</keyword>
<feature type="region of interest" description="Disordered" evidence="14">
    <location>
        <begin position="1305"/>
        <end position="1329"/>
    </location>
</feature>
<keyword evidence="17" id="KW-1185">Reference proteome</keyword>
<dbReference type="InterPro" id="IPR008271">
    <property type="entry name" value="Ser/Thr_kinase_AS"/>
</dbReference>
<evidence type="ECO:0000256" key="5">
    <source>
        <dbReference type="ARBA" id="ARBA00022679"/>
    </source>
</evidence>
<dbReference type="STRING" id="7994.ENSAMXP00000029260"/>
<feature type="region of interest" description="Disordered" evidence="14">
    <location>
        <begin position="279"/>
        <end position="347"/>
    </location>
</feature>
<evidence type="ECO:0000256" key="8">
    <source>
        <dbReference type="ARBA" id="ARBA00022840"/>
    </source>
</evidence>
<evidence type="ECO:0000256" key="3">
    <source>
        <dbReference type="ARBA" id="ARBA00022490"/>
    </source>
</evidence>
<dbReference type="Bgee" id="ENSAMXG00000041287">
    <property type="expression patterns" value="Expressed in testis and 12 other cell types or tissues"/>
</dbReference>
<evidence type="ECO:0000256" key="4">
    <source>
        <dbReference type="ARBA" id="ARBA00022527"/>
    </source>
</evidence>
<evidence type="ECO:0000256" key="14">
    <source>
        <dbReference type="SAM" id="MobiDB-lite"/>
    </source>
</evidence>
<feature type="compositionally biased region" description="Polar residues" evidence="14">
    <location>
        <begin position="1319"/>
        <end position="1329"/>
    </location>
</feature>
<keyword evidence="6 13" id="KW-0547">Nucleotide-binding</keyword>
<accession>A0A3B1II72</accession>
<feature type="compositionally biased region" description="Basic and acidic residues" evidence="14">
    <location>
        <begin position="880"/>
        <end position="890"/>
    </location>
</feature>
<dbReference type="GO" id="GO:0005856">
    <property type="term" value="C:cytoskeleton"/>
    <property type="evidence" value="ECO:0007669"/>
    <property type="project" value="UniProtKB-SubCell"/>
</dbReference>
<name>A0A3B1II72_ASTMX</name>
<feature type="compositionally biased region" description="Polar residues" evidence="14">
    <location>
        <begin position="891"/>
        <end position="903"/>
    </location>
</feature>
<evidence type="ECO:0000256" key="7">
    <source>
        <dbReference type="ARBA" id="ARBA00022777"/>
    </source>
</evidence>
<dbReference type="FunFam" id="3.30.200.20:FF:000042">
    <property type="entry name" value="Aurora kinase A"/>
    <property type="match status" value="1"/>
</dbReference>
<organism evidence="16 17">
    <name type="scientific">Astyanax mexicanus</name>
    <name type="common">Blind cave fish</name>
    <name type="synonym">Astyanax fasciatus mexicanus</name>
    <dbReference type="NCBI Taxonomy" id="7994"/>
    <lineage>
        <taxon>Eukaryota</taxon>
        <taxon>Metazoa</taxon>
        <taxon>Chordata</taxon>
        <taxon>Craniata</taxon>
        <taxon>Vertebrata</taxon>
        <taxon>Euteleostomi</taxon>
        <taxon>Actinopterygii</taxon>
        <taxon>Neopterygii</taxon>
        <taxon>Teleostei</taxon>
        <taxon>Ostariophysi</taxon>
        <taxon>Characiformes</taxon>
        <taxon>Characoidei</taxon>
        <taxon>Acestrorhamphidae</taxon>
        <taxon>Acestrorhamphinae</taxon>
        <taxon>Astyanax</taxon>
    </lineage>
</organism>
<dbReference type="GO" id="GO:0005524">
    <property type="term" value="F:ATP binding"/>
    <property type="evidence" value="ECO:0007669"/>
    <property type="project" value="UniProtKB-UniRule"/>
</dbReference>
<evidence type="ECO:0000256" key="6">
    <source>
        <dbReference type="ARBA" id="ARBA00022741"/>
    </source>
</evidence>
<feature type="compositionally biased region" description="Basic and acidic residues" evidence="14">
    <location>
        <begin position="1146"/>
        <end position="1157"/>
    </location>
</feature>
<feature type="compositionally biased region" description="Basic and acidic residues" evidence="14">
    <location>
        <begin position="295"/>
        <end position="319"/>
    </location>
</feature>
<comment type="subcellular location">
    <subcellularLocation>
        <location evidence="1">Cytoplasm</location>
        <location evidence="1">Cytoskeleton</location>
    </subcellularLocation>
</comment>
<dbReference type="Proteomes" id="UP000018467">
    <property type="component" value="Unassembled WGS sequence"/>
</dbReference>
<keyword evidence="4" id="KW-0723">Serine/threonine-protein kinase</keyword>
<evidence type="ECO:0000256" key="11">
    <source>
        <dbReference type="ARBA" id="ARBA00048679"/>
    </source>
</evidence>
<feature type="region of interest" description="Disordered" evidence="14">
    <location>
        <begin position="849"/>
        <end position="921"/>
    </location>
</feature>
<dbReference type="Gene3D" id="1.25.10.10">
    <property type="entry name" value="Leucine-rich Repeat Variant"/>
    <property type="match status" value="2"/>
</dbReference>
<dbReference type="EC" id="2.7.11.1" evidence="2"/>
<dbReference type="Gene3D" id="1.10.510.10">
    <property type="entry name" value="Transferase(Phosphotransferase) domain 1"/>
    <property type="match status" value="1"/>
</dbReference>
<keyword evidence="9" id="KW-0206">Cytoskeleton</keyword>
<dbReference type="PROSITE" id="PS00108">
    <property type="entry name" value="PROTEIN_KINASE_ST"/>
    <property type="match status" value="1"/>
</dbReference>
<evidence type="ECO:0000256" key="1">
    <source>
        <dbReference type="ARBA" id="ARBA00004245"/>
    </source>
</evidence>
<dbReference type="CDD" id="cd14002">
    <property type="entry name" value="STKc_STK36"/>
    <property type="match status" value="1"/>
</dbReference>
<evidence type="ECO:0000256" key="2">
    <source>
        <dbReference type="ARBA" id="ARBA00012513"/>
    </source>
</evidence>
<dbReference type="Ensembl" id="ENSAMXT00000053760.1">
    <property type="protein sequence ID" value="ENSAMXP00000029260.1"/>
    <property type="gene ID" value="ENSAMXG00000041287.1"/>
</dbReference>
<dbReference type="SUPFAM" id="SSF56112">
    <property type="entry name" value="Protein kinase-like (PK-like)"/>
    <property type="match status" value="1"/>
</dbReference>
<dbReference type="GO" id="GO:0005737">
    <property type="term" value="C:cytoplasm"/>
    <property type="evidence" value="ECO:0007669"/>
    <property type="project" value="TreeGrafter"/>
</dbReference>
<keyword evidence="7" id="KW-0418">Kinase</keyword>
<reference evidence="17" key="2">
    <citation type="journal article" date="2014" name="Nat. Commun.">
        <title>The cavefish genome reveals candidate genes for eye loss.</title>
        <authorList>
            <person name="McGaugh S.E."/>
            <person name="Gross J.B."/>
            <person name="Aken B."/>
            <person name="Blin M."/>
            <person name="Borowsky R."/>
            <person name="Chalopin D."/>
            <person name="Hinaux H."/>
            <person name="Jeffery W.R."/>
            <person name="Keene A."/>
            <person name="Ma L."/>
            <person name="Minx P."/>
            <person name="Murphy D."/>
            <person name="O'Quin K.E."/>
            <person name="Retaux S."/>
            <person name="Rohner N."/>
            <person name="Searle S.M."/>
            <person name="Stahl B.A."/>
            <person name="Tabin C."/>
            <person name="Volff J.N."/>
            <person name="Yoshizawa M."/>
            <person name="Warren W.C."/>
        </authorList>
    </citation>
    <scope>NUCLEOTIDE SEQUENCE [LARGE SCALE GENOMIC DNA]</scope>
    <source>
        <strain evidence="17">female</strain>
    </source>
</reference>
<dbReference type="SMART" id="SM00220">
    <property type="entry name" value="S_TKc"/>
    <property type="match status" value="1"/>
</dbReference>
<feature type="compositionally biased region" description="Basic and acidic residues" evidence="14">
    <location>
        <begin position="1168"/>
        <end position="1187"/>
    </location>
</feature>
<dbReference type="InterPro" id="IPR000719">
    <property type="entry name" value="Prot_kinase_dom"/>
</dbReference>
<dbReference type="SUPFAM" id="SSF48371">
    <property type="entry name" value="ARM repeat"/>
    <property type="match status" value="1"/>
</dbReference>
<dbReference type="GeneTree" id="ENSGT00940000158375"/>
<feature type="binding site" evidence="13">
    <location>
        <position position="33"/>
    </location>
    <ligand>
        <name>ATP</name>
        <dbReference type="ChEBI" id="CHEBI:30616"/>
    </ligand>
</feature>
<proteinExistence type="predicted"/>
<dbReference type="PROSITE" id="PS50011">
    <property type="entry name" value="PROTEIN_KINASE_DOM"/>
    <property type="match status" value="1"/>
</dbReference>
<dbReference type="InParanoid" id="A0A3B1II72"/>
<dbReference type="PANTHER" id="PTHR22983:SF6">
    <property type="entry name" value="SERINE_THREONINE-PROTEIN KINASE 36"/>
    <property type="match status" value="1"/>
</dbReference>
<feature type="domain" description="Protein kinase" evidence="15">
    <location>
        <begin position="4"/>
        <end position="254"/>
    </location>
</feature>
<evidence type="ECO:0000256" key="10">
    <source>
        <dbReference type="ARBA" id="ARBA00047899"/>
    </source>
</evidence>